<keyword evidence="3 6" id="KW-0285">Flavoprotein</keyword>
<feature type="binding site" evidence="5">
    <location>
        <begin position="92"/>
        <end position="95"/>
    </location>
    <ligand>
        <name>FAD</name>
        <dbReference type="ChEBI" id="CHEBI:57692"/>
    </ligand>
</feature>
<proteinExistence type="inferred from homology"/>
<feature type="domain" description="Glucose-methanol-choline oxidoreductase N-terminal" evidence="7">
    <location>
        <begin position="82"/>
        <end position="105"/>
    </location>
</feature>
<dbReference type="PANTHER" id="PTHR11552:SF147">
    <property type="entry name" value="CHOLINE DEHYDROGENASE, MITOCHONDRIAL"/>
    <property type="match status" value="1"/>
</dbReference>
<sequence>MAQYDYIVIGAGSAGAPVAARLAENPETQVLLLEAGGADTDYPDIADPGAWPYTLQGTEFDYQYVSTPQEHAAGRVGVVPRGKVLGGTSAINALVWVRGHKSDFDNWAYWGNYGWDYKSVLPSFRRSENYEYGENEFHGAGGPISVRRFREDNCNPVSQAMLEAAVEVGYPSTEDFNGADMQGAGYNSVTINPDNTRSGTFMYLRSVPSNLTITTHAQVRRLIIENGRCTGVEFAQTNGRNGGLQRAEVNEEVIVSAGAIDSPRLLMLSGIGPADQLRQIGVDVKVDLPGVGQNLMDHLLVGVVYESAREVPRATWANHSETTLFWPDDERGVGLCPGMQIQFIHIPFAPEGFTAPEEGNGYTVTPGPNRVLSRGELTLRSADPDDMPLINFNYLKEEADLAAHVRGIQMSREIGEANALKEWRKREVLPGPERKTDAELRDFVRRAASTIYHPSGTCKMGIDHMAVVDPDLRVYGVEGLRVADASIMPAITSGNTNAPSVMIGERCAELIRSGMGVNEVTRAHSVRDAG</sequence>
<dbReference type="PANTHER" id="PTHR11552">
    <property type="entry name" value="GLUCOSE-METHANOL-CHOLINE GMC OXIDOREDUCTASE"/>
    <property type="match status" value="1"/>
</dbReference>
<dbReference type="InterPro" id="IPR012132">
    <property type="entry name" value="GMC_OxRdtase"/>
</dbReference>
<dbReference type="RefSeq" id="WP_166397709.1">
    <property type="nucleotide sequence ID" value="NZ_CP045121.1"/>
</dbReference>
<dbReference type="Proteomes" id="UP000502706">
    <property type="component" value="Chromosome"/>
</dbReference>
<name>A0A6G8Q0N0_9ACTN</name>
<dbReference type="Pfam" id="PF00732">
    <property type="entry name" value="GMC_oxred_N"/>
    <property type="match status" value="1"/>
</dbReference>
<dbReference type="GO" id="GO:0016614">
    <property type="term" value="F:oxidoreductase activity, acting on CH-OH group of donors"/>
    <property type="evidence" value="ECO:0007669"/>
    <property type="project" value="InterPro"/>
</dbReference>
<dbReference type="SUPFAM" id="SSF51905">
    <property type="entry name" value="FAD/NAD(P)-binding domain"/>
    <property type="match status" value="1"/>
</dbReference>
<feature type="binding site" evidence="5">
    <location>
        <position position="219"/>
    </location>
    <ligand>
        <name>FAD</name>
        <dbReference type="ChEBI" id="CHEBI:57692"/>
    </ligand>
</feature>
<evidence type="ECO:0000259" key="7">
    <source>
        <dbReference type="PROSITE" id="PS00623"/>
    </source>
</evidence>
<protein>
    <recommendedName>
        <fullName evidence="7 8">Glucose-methanol-choline oxidoreductase N-terminal domain-containing protein</fullName>
    </recommendedName>
</protein>
<evidence type="ECO:0000256" key="5">
    <source>
        <dbReference type="PIRSR" id="PIRSR000137-2"/>
    </source>
</evidence>
<dbReference type="Gene3D" id="3.30.560.10">
    <property type="entry name" value="Glucose Oxidase, domain 3"/>
    <property type="match status" value="1"/>
</dbReference>
<evidence type="ECO:0000256" key="1">
    <source>
        <dbReference type="ARBA" id="ARBA00001974"/>
    </source>
</evidence>
<dbReference type="PIRSF" id="PIRSF000137">
    <property type="entry name" value="Alcohol_oxidase"/>
    <property type="match status" value="1"/>
</dbReference>
<feature type="binding site" evidence="5">
    <location>
        <position position="336"/>
    </location>
    <ligand>
        <name>substrate</name>
    </ligand>
</feature>
<dbReference type="PROSITE" id="PS00623">
    <property type="entry name" value="GMC_OXRED_1"/>
    <property type="match status" value="1"/>
</dbReference>
<accession>A0A6G8Q0N0</accession>
<evidence type="ECO:0000256" key="2">
    <source>
        <dbReference type="ARBA" id="ARBA00010790"/>
    </source>
</evidence>
<feature type="binding site" evidence="5">
    <location>
        <position position="84"/>
    </location>
    <ligand>
        <name>FAD</name>
        <dbReference type="ChEBI" id="CHEBI:57692"/>
    </ligand>
</feature>
<feature type="domain" description="Glucose-methanol-choline oxidoreductase N-terminal" evidence="8">
    <location>
        <begin position="258"/>
        <end position="272"/>
    </location>
</feature>
<comment type="similarity">
    <text evidence="2 6">Belongs to the GMC oxidoreductase family.</text>
</comment>
<feature type="binding site" evidence="5">
    <location>
        <position position="88"/>
    </location>
    <ligand>
        <name>FAD</name>
        <dbReference type="ChEBI" id="CHEBI:57692"/>
    </ligand>
</feature>
<dbReference type="AlphaFoldDB" id="A0A6G8Q0N0"/>
<reference evidence="9 10" key="1">
    <citation type="submission" date="2019-10" db="EMBL/GenBank/DDBJ databases">
        <title>Rubrobacter sp nov SCSIO 52915 isolated from a deep-sea sediment in the South China Sea.</title>
        <authorList>
            <person name="Chen R.W."/>
        </authorList>
    </citation>
    <scope>NUCLEOTIDE SEQUENCE [LARGE SCALE GENOMIC DNA]</scope>
    <source>
        <strain evidence="9 10">SCSIO 52915</strain>
    </source>
</reference>
<evidence type="ECO:0000256" key="4">
    <source>
        <dbReference type="ARBA" id="ARBA00022827"/>
    </source>
</evidence>
<keyword evidence="4 5" id="KW-0274">FAD</keyword>
<dbReference type="InterPro" id="IPR000172">
    <property type="entry name" value="GMC_OxRdtase_N"/>
</dbReference>
<evidence type="ECO:0000313" key="10">
    <source>
        <dbReference type="Proteomes" id="UP000502706"/>
    </source>
</evidence>
<dbReference type="GO" id="GO:0050660">
    <property type="term" value="F:flavin adenine dinucleotide binding"/>
    <property type="evidence" value="ECO:0007669"/>
    <property type="project" value="InterPro"/>
</dbReference>
<gene>
    <name evidence="9" type="ORF">GBA65_17570</name>
</gene>
<evidence type="ECO:0000259" key="8">
    <source>
        <dbReference type="PROSITE" id="PS00624"/>
    </source>
</evidence>
<dbReference type="PROSITE" id="PS00624">
    <property type="entry name" value="GMC_OXRED_2"/>
    <property type="match status" value="1"/>
</dbReference>
<dbReference type="InterPro" id="IPR036188">
    <property type="entry name" value="FAD/NAD-bd_sf"/>
</dbReference>
<keyword evidence="10" id="KW-1185">Reference proteome</keyword>
<dbReference type="SUPFAM" id="SSF54373">
    <property type="entry name" value="FAD-linked reductases, C-terminal domain"/>
    <property type="match status" value="1"/>
</dbReference>
<dbReference type="InterPro" id="IPR007867">
    <property type="entry name" value="GMC_OxRtase_C"/>
</dbReference>
<dbReference type="Pfam" id="PF05199">
    <property type="entry name" value="GMC_oxred_C"/>
    <property type="match status" value="1"/>
</dbReference>
<evidence type="ECO:0000313" key="9">
    <source>
        <dbReference type="EMBL" id="QIN80034.1"/>
    </source>
</evidence>
<dbReference type="EMBL" id="CP045121">
    <property type="protein sequence ID" value="QIN80034.1"/>
    <property type="molecule type" value="Genomic_DNA"/>
</dbReference>
<comment type="cofactor">
    <cofactor evidence="1 5">
        <name>FAD</name>
        <dbReference type="ChEBI" id="CHEBI:57692"/>
    </cofactor>
</comment>
<organism evidence="9 10">
    <name type="scientific">Rubrobacter marinus</name>
    <dbReference type="NCBI Taxonomy" id="2653852"/>
    <lineage>
        <taxon>Bacteria</taxon>
        <taxon>Bacillati</taxon>
        <taxon>Actinomycetota</taxon>
        <taxon>Rubrobacteria</taxon>
        <taxon>Rubrobacterales</taxon>
        <taxon>Rubrobacteraceae</taxon>
        <taxon>Rubrobacter</taxon>
    </lineage>
</organism>
<dbReference type="KEGG" id="rmar:GBA65_17570"/>
<evidence type="ECO:0000256" key="6">
    <source>
        <dbReference type="RuleBase" id="RU003968"/>
    </source>
</evidence>
<dbReference type="Gene3D" id="3.50.50.60">
    <property type="entry name" value="FAD/NAD(P)-binding domain"/>
    <property type="match status" value="1"/>
</dbReference>
<evidence type="ECO:0000256" key="3">
    <source>
        <dbReference type="ARBA" id="ARBA00022630"/>
    </source>
</evidence>